<reference evidence="2" key="1">
    <citation type="submission" date="2021-02" db="EMBL/GenBank/DDBJ databases">
        <authorList>
            <person name="Nowell W R."/>
        </authorList>
    </citation>
    <scope>NUCLEOTIDE SEQUENCE</scope>
</reference>
<comment type="caution">
    <text evidence="2">The sequence shown here is derived from an EMBL/GenBank/DDBJ whole genome shotgun (WGS) entry which is preliminary data.</text>
</comment>
<sequence>MEIKDNKRYVADSHYKDVGNDIKKFGTSFNTVVSSFCRNTRGINRRKNLLHAAAAAASLNDIKHSSLQSPSLNAKENRNDNVQTTKDDINLGYVQQKTETDKDNKEEENDGYKI</sequence>
<dbReference type="Proteomes" id="UP000681722">
    <property type="component" value="Unassembled WGS sequence"/>
</dbReference>
<evidence type="ECO:0000313" key="3">
    <source>
        <dbReference type="EMBL" id="CAF4365055.1"/>
    </source>
</evidence>
<name>A0A815TIZ9_9BILA</name>
<evidence type="ECO:0000313" key="4">
    <source>
        <dbReference type="Proteomes" id="UP000663829"/>
    </source>
</evidence>
<feature type="compositionally biased region" description="Basic and acidic residues" evidence="1">
    <location>
        <begin position="98"/>
        <end position="114"/>
    </location>
</feature>
<dbReference type="Proteomes" id="UP000663829">
    <property type="component" value="Unassembled WGS sequence"/>
</dbReference>
<evidence type="ECO:0000256" key="1">
    <source>
        <dbReference type="SAM" id="MobiDB-lite"/>
    </source>
</evidence>
<dbReference type="EMBL" id="CAJNOQ010022625">
    <property type="protein sequence ID" value="CAF1503659.1"/>
    <property type="molecule type" value="Genomic_DNA"/>
</dbReference>
<evidence type="ECO:0000313" key="2">
    <source>
        <dbReference type="EMBL" id="CAF1503659.1"/>
    </source>
</evidence>
<feature type="compositionally biased region" description="Basic and acidic residues" evidence="1">
    <location>
        <begin position="75"/>
        <end position="89"/>
    </location>
</feature>
<dbReference type="AlphaFoldDB" id="A0A815TIZ9"/>
<dbReference type="EMBL" id="CAJOBC010088147">
    <property type="protein sequence ID" value="CAF4365055.1"/>
    <property type="molecule type" value="Genomic_DNA"/>
</dbReference>
<organism evidence="2 4">
    <name type="scientific">Didymodactylos carnosus</name>
    <dbReference type="NCBI Taxonomy" id="1234261"/>
    <lineage>
        <taxon>Eukaryota</taxon>
        <taxon>Metazoa</taxon>
        <taxon>Spiralia</taxon>
        <taxon>Gnathifera</taxon>
        <taxon>Rotifera</taxon>
        <taxon>Eurotatoria</taxon>
        <taxon>Bdelloidea</taxon>
        <taxon>Philodinida</taxon>
        <taxon>Philodinidae</taxon>
        <taxon>Didymodactylos</taxon>
    </lineage>
</organism>
<feature type="compositionally biased region" description="Polar residues" evidence="1">
    <location>
        <begin position="65"/>
        <end position="74"/>
    </location>
</feature>
<accession>A0A815TIZ9</accession>
<proteinExistence type="predicted"/>
<keyword evidence="4" id="KW-1185">Reference proteome</keyword>
<protein>
    <submittedName>
        <fullName evidence="2">Uncharacterized protein</fullName>
    </submittedName>
</protein>
<gene>
    <name evidence="2" type="ORF">GPM918_LOCUS36794</name>
    <name evidence="3" type="ORF">SRO942_LOCUS37543</name>
</gene>
<feature type="region of interest" description="Disordered" evidence="1">
    <location>
        <begin position="64"/>
        <end position="114"/>
    </location>
</feature>